<reference evidence="1" key="1">
    <citation type="submission" date="2022-07" db="EMBL/GenBank/DDBJ databases">
        <title>Alkalimarinus sp. nov., isolated from gut of a Alitta virens.</title>
        <authorList>
            <person name="Yang A.I."/>
            <person name="Shin N.-R."/>
        </authorList>
    </citation>
    <scope>NUCLEOTIDE SEQUENCE</scope>
    <source>
        <strain evidence="1">FA028</strain>
    </source>
</reference>
<name>A0A9E8HLS0_9ALTE</name>
<gene>
    <name evidence="1" type="ORF">NNL22_08695</name>
</gene>
<keyword evidence="2" id="KW-1185">Reference proteome</keyword>
<protein>
    <submittedName>
        <fullName evidence="1">Uncharacterized protein</fullName>
    </submittedName>
</protein>
<dbReference type="InterPro" id="IPR029044">
    <property type="entry name" value="Nucleotide-diphossugar_trans"/>
</dbReference>
<evidence type="ECO:0000313" key="2">
    <source>
        <dbReference type="Proteomes" id="UP001164472"/>
    </source>
</evidence>
<dbReference type="SUPFAM" id="SSF53448">
    <property type="entry name" value="Nucleotide-diphospho-sugar transferases"/>
    <property type="match status" value="1"/>
</dbReference>
<dbReference type="KEGG" id="asem:NNL22_08695"/>
<accession>A0A9E8HLS0</accession>
<dbReference type="EMBL" id="CP101527">
    <property type="protein sequence ID" value="UZW76645.1"/>
    <property type="molecule type" value="Genomic_DNA"/>
</dbReference>
<proteinExistence type="predicted"/>
<dbReference type="Proteomes" id="UP001164472">
    <property type="component" value="Chromosome"/>
</dbReference>
<organism evidence="1 2">
    <name type="scientific">Alkalimarinus sediminis</name>
    <dbReference type="NCBI Taxonomy" id="1632866"/>
    <lineage>
        <taxon>Bacteria</taxon>
        <taxon>Pseudomonadati</taxon>
        <taxon>Pseudomonadota</taxon>
        <taxon>Gammaproteobacteria</taxon>
        <taxon>Alteromonadales</taxon>
        <taxon>Alteromonadaceae</taxon>
        <taxon>Alkalimarinus</taxon>
    </lineage>
</organism>
<dbReference type="AlphaFoldDB" id="A0A9E8HLS0"/>
<sequence length="451" mass="50191">MGSDKQHQAVEKYLAGYSEPEVTQLSNIHAKYDHTLVIPLYDESFDDVLRLLNTEFSSTHSSHHLSVLFVLVVNCPEGGDGKAETRTTSLLQALKERVQTVSIGKNLHYGELVPGRGAIIVDRCSEGQRIPIKQGVGLARKVGADIACYLIANQTIKSRWIHSTDADVTLPDDYFDCVNVGHIGRQAMEESVALVYPFIHVAETGYETASELYDWSLRYYVESLQWAGSGYAYHTIGSLIAVDFEAYAKVRGFPKRSGGEDFYLLNKLAKVGPISNLPSPTIHIAARPSQRVPFGTGPAICKITENKHAVASHVFYHPGIFQQLKLAHQVINKSWHARKNNELESSANILESLEIEAVGTPLIEALEALGFARAWKHAVIQSGTEQQFKQQMNVWFDAFKTLKFIHYLRDHGYASLILNEVLNESQVLSVELRDKAVKLLSMTATEITPSN</sequence>
<evidence type="ECO:0000313" key="1">
    <source>
        <dbReference type="EMBL" id="UZW76645.1"/>
    </source>
</evidence>
<dbReference type="RefSeq" id="WP_251812415.1">
    <property type="nucleotide sequence ID" value="NZ_CP101527.1"/>
</dbReference>